<dbReference type="InterPro" id="IPR004360">
    <property type="entry name" value="Glyas_Fos-R_dOase_dom"/>
</dbReference>
<evidence type="ECO:0000313" key="3">
    <source>
        <dbReference type="Proteomes" id="UP001596091"/>
    </source>
</evidence>
<dbReference type="InterPro" id="IPR029068">
    <property type="entry name" value="Glyas_Bleomycin-R_OHBP_Dase"/>
</dbReference>
<dbReference type="SUPFAM" id="SSF54593">
    <property type="entry name" value="Glyoxalase/Bleomycin resistance protein/Dihydroxybiphenyl dioxygenase"/>
    <property type="match status" value="1"/>
</dbReference>
<dbReference type="Proteomes" id="UP001596091">
    <property type="component" value="Unassembled WGS sequence"/>
</dbReference>
<dbReference type="RefSeq" id="WP_263340415.1">
    <property type="nucleotide sequence ID" value="NZ_JAGSYH010000005.1"/>
</dbReference>
<keyword evidence="3" id="KW-1185">Reference proteome</keyword>
<feature type="domain" description="VOC" evidence="1">
    <location>
        <begin position="9"/>
        <end position="130"/>
    </location>
</feature>
<dbReference type="EMBL" id="JBHSPH010000005">
    <property type="protein sequence ID" value="MFC5863488.1"/>
    <property type="molecule type" value="Genomic_DNA"/>
</dbReference>
<gene>
    <name evidence="2" type="ORF">ACFPT7_14375</name>
</gene>
<dbReference type="Pfam" id="PF00903">
    <property type="entry name" value="Glyoxalase"/>
    <property type="match status" value="1"/>
</dbReference>
<evidence type="ECO:0000259" key="1">
    <source>
        <dbReference type="PROSITE" id="PS51819"/>
    </source>
</evidence>
<reference evidence="3" key="1">
    <citation type="journal article" date="2019" name="Int. J. Syst. Evol. Microbiol.">
        <title>The Global Catalogue of Microorganisms (GCM) 10K type strain sequencing project: providing services to taxonomists for standard genome sequencing and annotation.</title>
        <authorList>
            <consortium name="The Broad Institute Genomics Platform"/>
            <consortium name="The Broad Institute Genome Sequencing Center for Infectious Disease"/>
            <person name="Wu L."/>
            <person name="Ma J."/>
        </authorList>
    </citation>
    <scope>NUCLEOTIDE SEQUENCE [LARGE SCALE GENOMIC DNA]</scope>
    <source>
        <strain evidence="3">JCM 4087</strain>
    </source>
</reference>
<accession>A0ABW1EKJ0</accession>
<name>A0ABW1EKJ0_9BACT</name>
<comment type="caution">
    <text evidence="2">The sequence shown here is derived from an EMBL/GenBank/DDBJ whole genome shotgun (WGS) entry which is preliminary data.</text>
</comment>
<evidence type="ECO:0000313" key="2">
    <source>
        <dbReference type="EMBL" id="MFC5863488.1"/>
    </source>
</evidence>
<dbReference type="Gene3D" id="3.10.180.10">
    <property type="entry name" value="2,3-Dihydroxybiphenyl 1,2-Dioxygenase, domain 1"/>
    <property type="match status" value="1"/>
</dbReference>
<dbReference type="PROSITE" id="PS51819">
    <property type="entry name" value="VOC"/>
    <property type="match status" value="1"/>
</dbReference>
<protein>
    <submittedName>
        <fullName evidence="2">VOC family protein</fullName>
    </submittedName>
</protein>
<organism evidence="2 3">
    <name type="scientific">Acidicapsa dinghuensis</name>
    <dbReference type="NCBI Taxonomy" id="2218256"/>
    <lineage>
        <taxon>Bacteria</taxon>
        <taxon>Pseudomonadati</taxon>
        <taxon>Acidobacteriota</taxon>
        <taxon>Terriglobia</taxon>
        <taxon>Terriglobales</taxon>
        <taxon>Acidobacteriaceae</taxon>
        <taxon>Acidicapsa</taxon>
    </lineage>
</organism>
<proteinExistence type="predicted"/>
<sequence length="133" mass="14214">MTAAASLASAPLVAFVPITDKDKALAFYRDQLGLTLLSDETPFALVFDLNGITLRATFVGEFKPQPFTILGWHVADIAGQIQSLLDAGVHFNRYPGMNDTHPLAIWTAPGGTQVAWLSDPFGNVLSLSQSPSA</sequence>
<dbReference type="InterPro" id="IPR037523">
    <property type="entry name" value="VOC_core"/>
</dbReference>